<dbReference type="Gene3D" id="1.10.390.10">
    <property type="entry name" value="Neutral Protease Domain 2"/>
    <property type="match status" value="2"/>
</dbReference>
<evidence type="ECO:0000259" key="19">
    <source>
        <dbReference type="Pfam" id="PF11838"/>
    </source>
</evidence>
<evidence type="ECO:0000256" key="12">
    <source>
        <dbReference type="ARBA" id="ARBA00023180"/>
    </source>
</evidence>
<dbReference type="STRING" id="8469.M7C979"/>
<feature type="chain" id="PRO_5004080604" evidence="17">
    <location>
        <begin position="17"/>
        <end position="1425"/>
    </location>
</feature>
<evidence type="ECO:0000256" key="8">
    <source>
        <dbReference type="ARBA" id="ARBA00022968"/>
    </source>
</evidence>
<comment type="similarity">
    <text evidence="1">Belongs to the peptidase M1 family.</text>
</comment>
<feature type="domain" description="Peptidase M1 membrane alanine aminopeptidase" evidence="18">
    <location>
        <begin position="933"/>
        <end position="1097"/>
    </location>
</feature>
<evidence type="ECO:0000256" key="13">
    <source>
        <dbReference type="ARBA" id="ARBA00060399"/>
    </source>
</evidence>
<dbReference type="Pfam" id="PF17900">
    <property type="entry name" value="Peptidase_M1_N"/>
    <property type="match status" value="2"/>
</dbReference>
<dbReference type="GO" id="GO:0070006">
    <property type="term" value="F:metalloaminopeptidase activity"/>
    <property type="evidence" value="ECO:0007669"/>
    <property type="project" value="TreeGrafter"/>
</dbReference>
<dbReference type="EMBL" id="KB497515">
    <property type="protein sequence ID" value="EMP41183.1"/>
    <property type="molecule type" value="Genomic_DNA"/>
</dbReference>
<dbReference type="GO" id="GO:0005615">
    <property type="term" value="C:extracellular space"/>
    <property type="evidence" value="ECO:0007669"/>
    <property type="project" value="TreeGrafter"/>
</dbReference>
<dbReference type="Pfam" id="PF11838">
    <property type="entry name" value="ERAP1_C"/>
    <property type="match status" value="2"/>
</dbReference>
<keyword evidence="6" id="KW-0378">Hydrolase</keyword>
<dbReference type="PANTHER" id="PTHR11533:SF239">
    <property type="entry name" value="ENDOPLASMIC RETICULUM AMINOPEPTIDASE 2"/>
    <property type="match status" value="1"/>
</dbReference>
<protein>
    <submittedName>
        <fullName evidence="21">Endoplasmic reticulum aminopeptidase 2</fullName>
    </submittedName>
</protein>
<name>M7C979_CHEMY</name>
<evidence type="ECO:0000256" key="15">
    <source>
        <dbReference type="PIRSR" id="PIRSR634016-3"/>
    </source>
</evidence>
<dbReference type="SUPFAM" id="SSF63737">
    <property type="entry name" value="Leukotriene A4 hydrolase N-terminal domain"/>
    <property type="match status" value="2"/>
</dbReference>
<evidence type="ECO:0000313" key="21">
    <source>
        <dbReference type="EMBL" id="EMP41183.1"/>
    </source>
</evidence>
<evidence type="ECO:0000256" key="11">
    <source>
        <dbReference type="ARBA" id="ARBA00023136"/>
    </source>
</evidence>
<dbReference type="InterPro" id="IPR042097">
    <property type="entry name" value="Aminopeptidase_N-like_N_sf"/>
</dbReference>
<evidence type="ECO:0000256" key="17">
    <source>
        <dbReference type="SAM" id="SignalP"/>
    </source>
</evidence>
<dbReference type="GO" id="GO:0042277">
    <property type="term" value="F:peptide binding"/>
    <property type="evidence" value="ECO:0007669"/>
    <property type="project" value="TreeGrafter"/>
</dbReference>
<feature type="binding site" evidence="15">
    <location>
        <position position="367"/>
    </location>
    <ligand>
        <name>Zn(2+)</name>
        <dbReference type="ChEBI" id="CHEBI:29105"/>
        <note>catalytic</note>
    </ligand>
</feature>
<dbReference type="FunFam" id="2.60.40.1910:FF:000001">
    <property type="entry name" value="Leucyl-cystinyl aminopeptidase"/>
    <property type="match status" value="2"/>
</dbReference>
<dbReference type="GO" id="GO:0008270">
    <property type="term" value="F:zinc ion binding"/>
    <property type="evidence" value="ECO:0007669"/>
    <property type="project" value="InterPro"/>
</dbReference>
<gene>
    <name evidence="21" type="ORF">UY3_01603</name>
</gene>
<dbReference type="CDD" id="cd09601">
    <property type="entry name" value="M1_APN-Q_like"/>
    <property type="match status" value="2"/>
</dbReference>
<dbReference type="eggNOG" id="KOG1046">
    <property type="taxonomic scope" value="Eukaryota"/>
</dbReference>
<sequence>MLLILHILNSVGINYALSGERSSENTSFPIATNGQPFPWNKLRLPDWILPVHYDLLIHPNLTSLIFMGSVKIQVTVVHETSTIVLHSKHLEITSAAIEEENGKTQADLKQMKVLEYPPHEQIAFLYAEPLLVDKKYFLSINYIANLSDGFYGFYKSTYKTKDGQTRLLASTHFEPTSARMAFPCFDEPSFKANYTIKIRRDGQHSALSNMPKVKTLKLDNNLFEDHFAESVKMSTYLVAFIVSDFQSVSGTTSSGIKVSVYVTPEKLNQAHYALEAAIKILEFYEQYFGIYYPLPKQDLVAVPDFQSGAMENWGLTTYRETSLLYDPETSSASDKLWVTMVIGHELAHQWFGNLVTMEWWNDIWLNEGFARYMEFISVDATYPELQVNDYLLGTCFAAMGRDSMNSSRPISSKAENPTQIKEMFDTVSYDKGACILHMLRNFLTEEVFQNGIIHYLKKHSYSNAKNNDLWNSLANNIIIQPDMAVITCESRLENIDHLKGNYQIRVCAFLWHVPLTYITSHSKSIGRHLLKNHSDTIELVEDVNWVKFNVDMNGYYIVHYEGNGWDTIIELLNQNHTIFSYKDRANLIHNAFQLVSNVPSDVLETIYSVGSKTADGWNFLLERYKVSMSGAEQRKICSALASCKDDAKLTRFPLGSFSIRTIIIGVTAQFSSKQELEEAAIQQGKDNVTSPTNGKPFPWNKMRLPDMVVPIQYDLCIHPNLTTVHFTGLERIQIFVRENTRFIILHSKGLEITSAVLLPKDDLGSRKPGKQLQVLEHPTYEQIALQAPEVLTAGQRYLVVIEFHARLADGFDGFYKSTYKTRDGETRIIATTDFEPTSARMAFPCFDEPSFKANFAITIRRERKHIALSNMPKIKTIELEGGLLEDHFDVTVKMSTYLVAYIVCDFKSVQATTSSGIKVSIYASPDKWSQTHYALEASVKLLEFYEKYFDISFPLPKLDLVAIPDFQSGAMENWGLITYRETSLLYDPKTSSAFDKLWVTKVIGHELAHQWFGNLVTMEWWNDIWLNEGFARFMELVSVSATYSELQITCSESDFSSGNFCYTASRPLSSTFSHMGKLTEIEEMMNTWTLQKGIPLVLVKCEGNTLRLRQERFLKGVFEEDPEWANLQSRYFWHIPLTYVTSSSNTVHRHIFKTKTDTLELEGEVAWVKFNVDMNGYYIVHYEGNGWDNIIKLLDQNHTLFSHKDRVNLIHNGFQLVSAGRLSLHTALDLMRYLRHESSNVVLLQGLGYLEMFYHMMERRNISDVTENLKRYILQHFKPVIDKQTWSDEGSVSDRMLRSALLKLACELQYPPCIQKANELFSKWMGSGGTLNLPADVLKTVYSVGAQTIAGWNYLLKQYSLSVSGAEKNKILYALTTSRHCEKLTKFELASFSIRTIIVGSTSHFSSKDKLEEVCDFLLILTGNI</sequence>
<dbReference type="InterPro" id="IPR024571">
    <property type="entry name" value="ERAP1-like_C_dom"/>
</dbReference>
<dbReference type="FunFam" id="1.10.390.10:FF:000033">
    <property type="entry name" value="Endoplasmic reticulum aminopeptidase 1b"/>
    <property type="match status" value="1"/>
</dbReference>
<dbReference type="FunFam" id="1.10.390.10:FF:000016">
    <property type="entry name" value="Glutamyl aminopeptidase"/>
    <property type="match status" value="1"/>
</dbReference>
<dbReference type="PANTHER" id="PTHR11533">
    <property type="entry name" value="PROTEASE M1 ZINC METALLOPROTEASE"/>
    <property type="match status" value="1"/>
</dbReference>
<dbReference type="InterPro" id="IPR001930">
    <property type="entry name" value="Peptidase_M1"/>
</dbReference>
<feature type="domain" description="ERAP1-like C-terminal" evidence="19">
    <location>
        <begin position="1167"/>
        <end position="1384"/>
    </location>
</feature>
<dbReference type="Gene3D" id="2.60.40.1730">
    <property type="entry name" value="tricorn interacting facor f3 domain"/>
    <property type="match status" value="2"/>
</dbReference>
<reference evidence="22" key="1">
    <citation type="journal article" date="2013" name="Nat. Genet.">
        <title>The draft genomes of soft-shell turtle and green sea turtle yield insights into the development and evolution of the turtle-specific body plan.</title>
        <authorList>
            <person name="Wang Z."/>
            <person name="Pascual-Anaya J."/>
            <person name="Zadissa A."/>
            <person name="Li W."/>
            <person name="Niimura Y."/>
            <person name="Huang Z."/>
            <person name="Li C."/>
            <person name="White S."/>
            <person name="Xiong Z."/>
            <person name="Fang D."/>
            <person name="Wang B."/>
            <person name="Ming Y."/>
            <person name="Chen Y."/>
            <person name="Zheng Y."/>
            <person name="Kuraku S."/>
            <person name="Pignatelli M."/>
            <person name="Herrero J."/>
            <person name="Beal K."/>
            <person name="Nozawa M."/>
            <person name="Li Q."/>
            <person name="Wang J."/>
            <person name="Zhang H."/>
            <person name="Yu L."/>
            <person name="Shigenobu S."/>
            <person name="Wang J."/>
            <person name="Liu J."/>
            <person name="Flicek P."/>
            <person name="Searle S."/>
            <person name="Wang J."/>
            <person name="Kuratani S."/>
            <person name="Yin Y."/>
            <person name="Aken B."/>
            <person name="Zhang G."/>
            <person name="Irie N."/>
        </authorList>
    </citation>
    <scope>NUCLEOTIDE SEQUENCE [LARGE SCALE GENOMIC DNA]</scope>
</reference>
<dbReference type="InterPro" id="IPR034016">
    <property type="entry name" value="M1_APN-typ"/>
</dbReference>
<evidence type="ECO:0000256" key="1">
    <source>
        <dbReference type="ARBA" id="ARBA00010136"/>
    </source>
</evidence>
<dbReference type="SUPFAM" id="SSF55486">
    <property type="entry name" value="Metalloproteases ('zincins'), catalytic domain"/>
    <property type="match status" value="2"/>
</dbReference>
<proteinExistence type="inferred from homology"/>
<dbReference type="FunFam" id="2.60.40.1730:FF:000046">
    <property type="entry name" value="Endoplasmic reticulum aminopeptidase 2"/>
    <property type="match status" value="2"/>
</dbReference>
<dbReference type="Proteomes" id="UP000031443">
    <property type="component" value="Unassembled WGS sequence"/>
</dbReference>
<evidence type="ECO:0000313" key="22">
    <source>
        <dbReference type="Proteomes" id="UP000031443"/>
    </source>
</evidence>
<feature type="domain" description="Peptidase M1 membrane alanine aminopeptidase" evidence="18">
    <location>
        <begin position="272"/>
        <end position="475"/>
    </location>
</feature>
<feature type="domain" description="Aminopeptidase N-like N-terminal" evidence="20">
    <location>
        <begin position="50"/>
        <end position="237"/>
    </location>
</feature>
<comment type="subcellular location">
    <subcellularLocation>
        <location evidence="13">Endomembrane system</location>
        <topology evidence="13">Single-pass type II membrane protein</topology>
    </subcellularLocation>
</comment>
<evidence type="ECO:0000256" key="7">
    <source>
        <dbReference type="ARBA" id="ARBA00022833"/>
    </source>
</evidence>
<dbReference type="FunFam" id="1.25.50.20:FF:000003">
    <property type="entry name" value="Leucyl-cystinyl aminopeptidase"/>
    <property type="match status" value="1"/>
</dbReference>
<dbReference type="Gene3D" id="1.25.50.20">
    <property type="match status" value="2"/>
</dbReference>
<keyword evidence="3" id="KW-0645">Protease</keyword>
<evidence type="ECO:0000256" key="5">
    <source>
        <dbReference type="ARBA" id="ARBA00022723"/>
    </source>
</evidence>
<keyword evidence="9" id="KW-1133">Transmembrane helix</keyword>
<feature type="domain" description="ERAP1-like C-terminal" evidence="19">
    <location>
        <begin position="545"/>
        <end position="596"/>
    </location>
</feature>
<evidence type="ECO:0000256" key="4">
    <source>
        <dbReference type="ARBA" id="ARBA00022692"/>
    </source>
</evidence>
<feature type="site" description="Transition state stabilizer" evidence="16">
    <location>
        <position position="429"/>
    </location>
</feature>
<evidence type="ECO:0000256" key="9">
    <source>
        <dbReference type="ARBA" id="ARBA00022989"/>
    </source>
</evidence>
<evidence type="ECO:0000256" key="3">
    <source>
        <dbReference type="ARBA" id="ARBA00022670"/>
    </source>
</evidence>
<evidence type="ECO:0000256" key="16">
    <source>
        <dbReference type="PIRSR" id="PIRSR634016-4"/>
    </source>
</evidence>
<dbReference type="PRINTS" id="PR00756">
    <property type="entry name" value="ALADIPTASE"/>
</dbReference>
<evidence type="ECO:0000256" key="6">
    <source>
        <dbReference type="ARBA" id="ARBA00022801"/>
    </source>
</evidence>
<dbReference type="GO" id="GO:0012505">
    <property type="term" value="C:endomembrane system"/>
    <property type="evidence" value="ECO:0007669"/>
    <property type="project" value="UniProtKB-SubCell"/>
</dbReference>
<dbReference type="InterPro" id="IPR014782">
    <property type="entry name" value="Peptidase_M1_dom"/>
</dbReference>
<feature type="binding site" evidence="15">
    <location>
        <position position="348"/>
    </location>
    <ligand>
        <name>Zn(2+)</name>
        <dbReference type="ChEBI" id="CHEBI:29105"/>
        <note>catalytic</note>
    </ligand>
</feature>
<dbReference type="GO" id="GO:0043171">
    <property type="term" value="P:peptide catabolic process"/>
    <property type="evidence" value="ECO:0007669"/>
    <property type="project" value="TreeGrafter"/>
</dbReference>
<dbReference type="InterPro" id="IPR050344">
    <property type="entry name" value="Peptidase_M1_aminopeptidases"/>
</dbReference>
<keyword evidence="8" id="KW-0735">Signal-anchor</keyword>
<feature type="binding site" evidence="15">
    <location>
        <position position="344"/>
    </location>
    <ligand>
        <name>Zn(2+)</name>
        <dbReference type="ChEBI" id="CHEBI:29105"/>
        <note>catalytic</note>
    </ligand>
</feature>
<dbReference type="GO" id="GO:0016020">
    <property type="term" value="C:membrane"/>
    <property type="evidence" value="ECO:0007669"/>
    <property type="project" value="TreeGrafter"/>
</dbReference>
<keyword evidence="10" id="KW-0482">Metalloprotease</keyword>
<evidence type="ECO:0000256" key="14">
    <source>
        <dbReference type="PIRSR" id="PIRSR634016-1"/>
    </source>
</evidence>
<dbReference type="InterPro" id="IPR045357">
    <property type="entry name" value="Aminopeptidase_N-like_N"/>
</dbReference>
<keyword evidence="17" id="KW-0732">Signal</keyword>
<accession>M7C979</accession>
<keyword evidence="12" id="KW-0325">Glycoprotein</keyword>
<evidence type="ECO:0000259" key="20">
    <source>
        <dbReference type="Pfam" id="PF17900"/>
    </source>
</evidence>
<keyword evidence="2 21" id="KW-0031">Aminopeptidase</keyword>
<evidence type="ECO:0000259" key="18">
    <source>
        <dbReference type="Pfam" id="PF01433"/>
    </source>
</evidence>
<dbReference type="GO" id="GO:0006508">
    <property type="term" value="P:proteolysis"/>
    <property type="evidence" value="ECO:0007669"/>
    <property type="project" value="UniProtKB-KW"/>
</dbReference>
<keyword evidence="4" id="KW-0812">Transmembrane</keyword>
<organism evidence="21 22">
    <name type="scientific">Chelonia mydas</name>
    <name type="common">Green sea-turtle</name>
    <name type="synonym">Chelonia agassizi</name>
    <dbReference type="NCBI Taxonomy" id="8469"/>
    <lineage>
        <taxon>Eukaryota</taxon>
        <taxon>Metazoa</taxon>
        <taxon>Chordata</taxon>
        <taxon>Craniata</taxon>
        <taxon>Vertebrata</taxon>
        <taxon>Euteleostomi</taxon>
        <taxon>Archelosauria</taxon>
        <taxon>Testudinata</taxon>
        <taxon>Testudines</taxon>
        <taxon>Cryptodira</taxon>
        <taxon>Durocryptodira</taxon>
        <taxon>Americhelydia</taxon>
        <taxon>Chelonioidea</taxon>
        <taxon>Cheloniidae</taxon>
        <taxon>Chelonia</taxon>
    </lineage>
</organism>
<keyword evidence="22" id="KW-1185">Reference proteome</keyword>
<evidence type="ECO:0000256" key="10">
    <source>
        <dbReference type="ARBA" id="ARBA00023049"/>
    </source>
</evidence>
<evidence type="ECO:0000256" key="2">
    <source>
        <dbReference type="ARBA" id="ARBA00022438"/>
    </source>
</evidence>
<dbReference type="Gene3D" id="2.60.40.1910">
    <property type="match status" value="2"/>
</dbReference>
<feature type="active site" description="Proton acceptor" evidence="14">
    <location>
        <position position="345"/>
    </location>
</feature>
<keyword evidence="5 15" id="KW-0479">Metal-binding</keyword>
<dbReference type="Pfam" id="PF01433">
    <property type="entry name" value="Peptidase_M1"/>
    <property type="match status" value="2"/>
</dbReference>
<dbReference type="MEROPS" id="M01.024"/>
<dbReference type="GO" id="GO:0005737">
    <property type="term" value="C:cytoplasm"/>
    <property type="evidence" value="ECO:0007669"/>
    <property type="project" value="TreeGrafter"/>
</dbReference>
<keyword evidence="11" id="KW-0472">Membrane</keyword>
<keyword evidence="7 15" id="KW-0862">Zinc</keyword>
<feature type="domain" description="Aminopeptidase N-like N-terminal" evidence="20">
    <location>
        <begin position="709"/>
        <end position="898"/>
    </location>
</feature>
<dbReference type="InterPro" id="IPR027268">
    <property type="entry name" value="Peptidase_M4/M1_CTD_sf"/>
</dbReference>
<feature type="signal peptide" evidence="17">
    <location>
        <begin position="1"/>
        <end position="16"/>
    </location>
</feature>
<comment type="cofactor">
    <cofactor evidence="15">
        <name>Zn(2+)</name>
        <dbReference type="ChEBI" id="CHEBI:29105"/>
    </cofactor>
    <text evidence="15">Binds 1 zinc ion per subunit.</text>
</comment>